<reference evidence="2 3" key="1">
    <citation type="submission" date="2021-10" db="EMBL/GenBank/DDBJ databases">
        <title>Streptomyces sp. strain SMC 277, a novel streptomycete isolated from soil.</title>
        <authorList>
            <person name="Chanama M."/>
        </authorList>
    </citation>
    <scope>NUCLEOTIDE SEQUENCE [LARGE SCALE GENOMIC DNA]</scope>
    <source>
        <strain evidence="2 3">SMC 277</strain>
    </source>
</reference>
<feature type="transmembrane region" description="Helical" evidence="1">
    <location>
        <begin position="125"/>
        <end position="150"/>
    </location>
</feature>
<feature type="transmembrane region" description="Helical" evidence="1">
    <location>
        <begin position="191"/>
        <end position="217"/>
    </location>
</feature>
<feature type="transmembrane region" description="Helical" evidence="1">
    <location>
        <begin position="455"/>
        <end position="477"/>
    </location>
</feature>
<feature type="transmembrane region" description="Helical" evidence="1">
    <location>
        <begin position="237"/>
        <end position="258"/>
    </location>
</feature>
<feature type="transmembrane region" description="Helical" evidence="1">
    <location>
        <begin position="392"/>
        <end position="412"/>
    </location>
</feature>
<dbReference type="RefSeq" id="WP_226725540.1">
    <property type="nucleotide sequence ID" value="NZ_JAJAUY010000011.1"/>
</dbReference>
<keyword evidence="1" id="KW-0472">Membrane</keyword>
<dbReference type="EMBL" id="JAJAUY010000011">
    <property type="protein sequence ID" value="MCB5178756.1"/>
    <property type="molecule type" value="Genomic_DNA"/>
</dbReference>
<gene>
    <name evidence="2" type="ORF">LG632_05065</name>
</gene>
<evidence type="ECO:0000313" key="2">
    <source>
        <dbReference type="EMBL" id="MCB5178756.1"/>
    </source>
</evidence>
<keyword evidence="3" id="KW-1185">Reference proteome</keyword>
<evidence type="ECO:0000313" key="3">
    <source>
        <dbReference type="Proteomes" id="UP001199054"/>
    </source>
</evidence>
<feature type="transmembrane region" description="Helical" evidence="1">
    <location>
        <begin position="497"/>
        <end position="520"/>
    </location>
</feature>
<proteinExistence type="predicted"/>
<protein>
    <submittedName>
        <fullName evidence="2">ABC transporter permease</fullName>
    </submittedName>
</protein>
<feature type="transmembrane region" description="Helical" evidence="1">
    <location>
        <begin position="294"/>
        <end position="312"/>
    </location>
</feature>
<evidence type="ECO:0000256" key="1">
    <source>
        <dbReference type="SAM" id="Phobius"/>
    </source>
</evidence>
<feature type="transmembrane region" description="Helical" evidence="1">
    <location>
        <begin position="21"/>
        <end position="41"/>
    </location>
</feature>
<organism evidence="2 3">
    <name type="scientific">Streptomyces antimicrobicus</name>
    <dbReference type="NCBI Taxonomy" id="2883108"/>
    <lineage>
        <taxon>Bacteria</taxon>
        <taxon>Bacillati</taxon>
        <taxon>Actinomycetota</taxon>
        <taxon>Actinomycetes</taxon>
        <taxon>Kitasatosporales</taxon>
        <taxon>Streptomycetaceae</taxon>
        <taxon>Streptomyces</taxon>
    </lineage>
</organism>
<accession>A0ABS8B2D2</accession>
<name>A0ABS8B2D2_9ACTN</name>
<feature type="transmembrane region" description="Helical" evidence="1">
    <location>
        <begin position="81"/>
        <end position="104"/>
    </location>
</feature>
<dbReference type="Proteomes" id="UP001199054">
    <property type="component" value="Unassembled WGS sequence"/>
</dbReference>
<feature type="transmembrane region" description="Helical" evidence="1">
    <location>
        <begin position="341"/>
        <end position="363"/>
    </location>
</feature>
<keyword evidence="1" id="KW-0812">Transmembrane</keyword>
<keyword evidence="1" id="KW-1133">Transmembrane helix</keyword>
<sequence length="527" mass="52788">MKRQLAGTAALLRLALRRDRVMMPVWVLATSLLVVSMPNALGSVYETAAERATAASAMNANSSLRALYGPVFADSLGGLTAWRAGVFAAVLAGIMSLVVVVRHTREEEETGRQELLSAAMVGRRAPLTAALLAALLANSLVGLLITAGLAGQGATGALALGLAVAGAGTVVATAAAVAAQLTESARAAKGVAAAVLGAAFVLKAAGDSGAAAGESALTWASPLGWVEHVRAFGGERWWVLALFAAAVAAQGALAYALAGRRDVGMSFLAGRPGPAEGRLGGTGALAWRLQRGSLLGWSAGFLIAGLVFGGMAEGAADLVGDNAKTREIIERMGGRSALSDAFLAAMAGMLGLVAALFVVSSVLRLQAEESGQRAEPLLAHAVGRLRWAGGHLAVAFGGSALILALGGLGLGLGHGQGAADTAGAVGACLAQLPAVWTIGALAVLLYGAAPRLAPAAWAVAGTALALGWVGPALNVPQAVMDLSPFTHLPKLPGATEIAWTPLALLTTLAAALTATGLTTLRHRDLTP</sequence>
<feature type="transmembrane region" description="Helical" evidence="1">
    <location>
        <begin position="156"/>
        <end position="179"/>
    </location>
</feature>
<comment type="caution">
    <text evidence="2">The sequence shown here is derived from an EMBL/GenBank/DDBJ whole genome shotgun (WGS) entry which is preliminary data.</text>
</comment>
<feature type="transmembrane region" description="Helical" evidence="1">
    <location>
        <begin position="424"/>
        <end position="448"/>
    </location>
</feature>